<dbReference type="RefSeq" id="WP_078932434.1">
    <property type="nucleotide sequence ID" value="NZ_FUWG01000003.1"/>
</dbReference>
<evidence type="ECO:0000313" key="1">
    <source>
        <dbReference type="EMBL" id="SJZ30652.1"/>
    </source>
</evidence>
<dbReference type="STRING" id="261392.SAMN02745149_00510"/>
<gene>
    <name evidence="1" type="ORF">SAMN02745149_00510</name>
</gene>
<sequence>MNEIIEMKTPDKSYSKSECLKYQGVTVFNDVSQKPCDGQYMVSDTIVRFRNGLLHGGKAPDGLDIPAYETETGHTEYFENGFLHRVNGPAVISDWGDWEEWWNEGELILIRARSSLKTELEKKENS</sequence>
<reference evidence="1 2" key="1">
    <citation type="submission" date="2017-02" db="EMBL/GenBank/DDBJ databases">
        <authorList>
            <person name="Peterson S.W."/>
        </authorList>
    </citation>
    <scope>NUCLEOTIDE SEQUENCE [LARGE SCALE GENOMIC DNA]</scope>
    <source>
        <strain evidence="1 2">ATCC BAA-908</strain>
    </source>
</reference>
<dbReference type="EMBL" id="FUWG01000003">
    <property type="protein sequence ID" value="SJZ30652.1"/>
    <property type="molecule type" value="Genomic_DNA"/>
</dbReference>
<evidence type="ECO:0000313" key="2">
    <source>
        <dbReference type="Proteomes" id="UP000190423"/>
    </source>
</evidence>
<protein>
    <submittedName>
        <fullName evidence="1">Uncharacterized protein</fullName>
    </submittedName>
</protein>
<proteinExistence type="predicted"/>
<accession>A0A1T4JKI4</accession>
<organism evidence="1 2">
    <name type="scientific">Treponema porcinum</name>
    <dbReference type="NCBI Taxonomy" id="261392"/>
    <lineage>
        <taxon>Bacteria</taxon>
        <taxon>Pseudomonadati</taxon>
        <taxon>Spirochaetota</taxon>
        <taxon>Spirochaetia</taxon>
        <taxon>Spirochaetales</taxon>
        <taxon>Treponemataceae</taxon>
        <taxon>Treponema</taxon>
    </lineage>
</organism>
<name>A0A1T4JKI4_TREPO</name>
<keyword evidence="2" id="KW-1185">Reference proteome</keyword>
<dbReference type="GeneID" id="78315829"/>
<dbReference type="AlphaFoldDB" id="A0A1T4JKI4"/>
<dbReference type="Proteomes" id="UP000190423">
    <property type="component" value="Unassembled WGS sequence"/>
</dbReference>